<comment type="similarity">
    <text evidence="9">Belongs to the Pal lipoprotein family.</text>
</comment>
<evidence type="ECO:0000256" key="9">
    <source>
        <dbReference type="HAMAP-Rule" id="MF_02204"/>
    </source>
</evidence>
<dbReference type="SUPFAM" id="SSF103088">
    <property type="entry name" value="OmpA-like"/>
    <property type="match status" value="1"/>
</dbReference>
<evidence type="ECO:0000256" key="5">
    <source>
        <dbReference type="ARBA" id="ARBA00023139"/>
    </source>
</evidence>
<evidence type="ECO:0000259" key="11">
    <source>
        <dbReference type="PROSITE" id="PS51123"/>
    </source>
</evidence>
<dbReference type="InterPro" id="IPR039001">
    <property type="entry name" value="Pal"/>
</dbReference>
<organism evidence="12 13">
    <name type="scientific">Sphingomonas insulae</name>
    <dbReference type="NCBI Taxonomy" id="424800"/>
    <lineage>
        <taxon>Bacteria</taxon>
        <taxon>Pseudomonadati</taxon>
        <taxon>Pseudomonadota</taxon>
        <taxon>Alphaproteobacteria</taxon>
        <taxon>Sphingomonadales</taxon>
        <taxon>Sphingomonadaceae</taxon>
        <taxon>Sphingomonas</taxon>
    </lineage>
</organism>
<evidence type="ECO:0000256" key="6">
    <source>
        <dbReference type="ARBA" id="ARBA00023237"/>
    </source>
</evidence>
<evidence type="ECO:0000256" key="1">
    <source>
        <dbReference type="ARBA" id="ARBA00004442"/>
    </source>
</evidence>
<evidence type="ECO:0000256" key="7">
    <source>
        <dbReference type="ARBA" id="ARBA00023288"/>
    </source>
</evidence>
<gene>
    <name evidence="9 12" type="primary">pal</name>
    <name evidence="12" type="ORF">GCM10009102_34790</name>
</gene>
<dbReference type="Proteomes" id="UP001500238">
    <property type="component" value="Unassembled WGS sequence"/>
</dbReference>
<keyword evidence="4 10" id="KW-0472">Membrane</keyword>
<evidence type="ECO:0000256" key="10">
    <source>
        <dbReference type="PROSITE-ProRule" id="PRU00473"/>
    </source>
</evidence>
<protein>
    <recommendedName>
        <fullName evidence="9">Peptidoglycan-associated protein</fullName>
    </recommendedName>
</protein>
<dbReference type="EMBL" id="BAAAES010000026">
    <property type="protein sequence ID" value="GAA0679241.1"/>
    <property type="molecule type" value="Genomic_DNA"/>
</dbReference>
<comment type="function">
    <text evidence="9">Part of the Tol-Pal system, which plays a role in outer membrane invagination during cell division and is important for maintaining outer membrane integrity.</text>
</comment>
<proteinExistence type="inferred from homology"/>
<keyword evidence="5" id="KW-0564">Palmitate</keyword>
<dbReference type="InterPro" id="IPR014169">
    <property type="entry name" value="Pal_lipo_C"/>
</dbReference>
<dbReference type="PANTHER" id="PTHR30329">
    <property type="entry name" value="STATOR ELEMENT OF FLAGELLAR MOTOR COMPLEX"/>
    <property type="match status" value="1"/>
</dbReference>
<evidence type="ECO:0000313" key="12">
    <source>
        <dbReference type="EMBL" id="GAA0679241.1"/>
    </source>
</evidence>
<dbReference type="InterPro" id="IPR006665">
    <property type="entry name" value="OmpA-like"/>
</dbReference>
<dbReference type="PANTHER" id="PTHR30329:SF21">
    <property type="entry name" value="LIPOPROTEIN YIAD-RELATED"/>
    <property type="match status" value="1"/>
</dbReference>
<dbReference type="PROSITE" id="PS51123">
    <property type="entry name" value="OMPA_2"/>
    <property type="match status" value="1"/>
</dbReference>
<accession>A0ABN1I0Q9</accession>
<comment type="subunit">
    <text evidence="9">The Tol-Pal system is composed of five core proteins: the inner membrane proteins TolA, TolQ and TolR, the periplasmic protein TolB and the outer membrane protein Pal. They form a network linking the inner and outer membranes and the peptidoglycan layer.</text>
</comment>
<dbReference type="HAMAP" id="MF_02204">
    <property type="entry name" value="Pal"/>
    <property type="match status" value="1"/>
</dbReference>
<comment type="caution">
    <text evidence="12">The sequence shown here is derived from an EMBL/GenBank/DDBJ whole genome shotgun (WGS) entry which is preliminary data.</text>
</comment>
<evidence type="ECO:0000256" key="3">
    <source>
        <dbReference type="ARBA" id="ARBA00022729"/>
    </source>
</evidence>
<keyword evidence="2 9" id="KW-0132">Cell division</keyword>
<comment type="subcellular location">
    <subcellularLocation>
        <location evidence="1">Cell outer membrane</location>
    </subcellularLocation>
</comment>
<feature type="domain" description="OmpA-like" evidence="11">
    <location>
        <begin position="72"/>
        <end position="187"/>
    </location>
</feature>
<evidence type="ECO:0000256" key="2">
    <source>
        <dbReference type="ARBA" id="ARBA00022618"/>
    </source>
</evidence>
<reference evidence="12 13" key="1">
    <citation type="journal article" date="2019" name="Int. J. Syst. Evol. Microbiol.">
        <title>The Global Catalogue of Microorganisms (GCM) 10K type strain sequencing project: providing services to taxonomists for standard genome sequencing and annotation.</title>
        <authorList>
            <consortium name="The Broad Institute Genomics Platform"/>
            <consortium name="The Broad Institute Genome Sequencing Center for Infectious Disease"/>
            <person name="Wu L."/>
            <person name="Ma J."/>
        </authorList>
    </citation>
    <scope>NUCLEOTIDE SEQUENCE [LARGE SCALE GENOMIC DNA]</scope>
    <source>
        <strain evidence="12 13">JCM 14603</strain>
    </source>
</reference>
<sequence length="187" mass="19861">MDFGGETITTGDIIMAKLTNTLLTAAALASLAACASKPKQLPPPPVDNTAGMNTPPPATGNVDGAVVPGSDADFRRSVSSNTILFGLDQTDIDPQARAILDSQASWLQRFPQVRATIEGHADERGTREYNLGLGDRRANAAKNYLVARGIDPSRLTTISYGKERPVALGSDESSWAQNRRAVTIVLN</sequence>
<evidence type="ECO:0000256" key="8">
    <source>
        <dbReference type="ARBA" id="ARBA00023306"/>
    </source>
</evidence>
<dbReference type="Gene3D" id="3.30.1330.60">
    <property type="entry name" value="OmpA-like domain"/>
    <property type="match status" value="1"/>
</dbReference>
<keyword evidence="13" id="KW-1185">Reference proteome</keyword>
<keyword evidence="8 9" id="KW-0131">Cell cycle</keyword>
<evidence type="ECO:0000256" key="4">
    <source>
        <dbReference type="ARBA" id="ARBA00023136"/>
    </source>
</evidence>
<keyword evidence="7 12" id="KW-0449">Lipoprotein</keyword>
<dbReference type="PRINTS" id="PR01021">
    <property type="entry name" value="OMPADOMAIN"/>
</dbReference>
<evidence type="ECO:0000313" key="13">
    <source>
        <dbReference type="Proteomes" id="UP001500238"/>
    </source>
</evidence>
<keyword evidence="6" id="KW-0998">Cell outer membrane</keyword>
<dbReference type="InterPro" id="IPR006664">
    <property type="entry name" value="OMP_bac"/>
</dbReference>
<dbReference type="Pfam" id="PF00691">
    <property type="entry name" value="OmpA"/>
    <property type="match status" value="1"/>
</dbReference>
<name>A0ABN1I0Q9_9SPHN</name>
<keyword evidence="3" id="KW-0732">Signal</keyword>
<dbReference type="CDD" id="cd07185">
    <property type="entry name" value="OmpA_C-like"/>
    <property type="match status" value="1"/>
</dbReference>
<dbReference type="NCBIfam" id="TIGR02802">
    <property type="entry name" value="Pal_lipo"/>
    <property type="match status" value="1"/>
</dbReference>
<dbReference type="InterPro" id="IPR050330">
    <property type="entry name" value="Bact_OuterMem_StrucFunc"/>
</dbReference>
<dbReference type="InterPro" id="IPR036737">
    <property type="entry name" value="OmpA-like_sf"/>
</dbReference>